<reference evidence="6 7" key="1">
    <citation type="submission" date="2013-02" db="EMBL/GenBank/DDBJ databases">
        <title>The Genome Sequence of Acinetobacter venetianus CIP 110063.</title>
        <authorList>
            <consortium name="The Broad Institute Genome Sequencing Platform"/>
            <consortium name="The Broad Institute Genome Sequencing Center for Infectious Disease"/>
            <person name="Cerqueira G."/>
            <person name="Feldgarden M."/>
            <person name="Courvalin P."/>
            <person name="Perichon B."/>
            <person name="Grillot-Courvalin C."/>
            <person name="Clermont D."/>
            <person name="Rocha E."/>
            <person name="Yoon E.-J."/>
            <person name="Nemec A."/>
            <person name="Walker B."/>
            <person name="Young S.K."/>
            <person name="Zeng Q."/>
            <person name="Gargeya S."/>
            <person name="Fitzgerald M."/>
            <person name="Haas B."/>
            <person name="Abouelleil A."/>
            <person name="Alvarado L."/>
            <person name="Arachchi H.M."/>
            <person name="Berlin A.M."/>
            <person name="Chapman S.B."/>
            <person name="Dewar J."/>
            <person name="Goldberg J."/>
            <person name="Griggs A."/>
            <person name="Gujja S."/>
            <person name="Hansen M."/>
            <person name="Howarth C."/>
            <person name="Imamovic A."/>
            <person name="Larimer J."/>
            <person name="McCowan C."/>
            <person name="Murphy C."/>
            <person name="Neiman D."/>
            <person name="Pearson M."/>
            <person name="Priest M."/>
            <person name="Roberts A."/>
            <person name="Saif S."/>
            <person name="Shea T."/>
            <person name="Sisk P."/>
            <person name="Sykes S."/>
            <person name="Wortman J."/>
            <person name="Nusbaum C."/>
            <person name="Birren B."/>
        </authorList>
    </citation>
    <scope>NUCLEOTIDE SEQUENCE [LARGE SCALE GENOMIC DNA]</scope>
    <source>
        <strain evidence="7">ATCC 31012 / DSM 23050 / BCRC 14357 / CCUG 45561 / CIP 110063 / KCTC 2702 / LMG 19082 / RAG-1</strain>
    </source>
</reference>
<dbReference type="SUPFAM" id="SSF48498">
    <property type="entry name" value="Tetracyclin repressor-like, C-terminal domain"/>
    <property type="match status" value="1"/>
</dbReference>
<keyword evidence="2 4" id="KW-0238">DNA-binding</keyword>
<dbReference type="eggNOG" id="COG1309">
    <property type="taxonomic scope" value="Bacteria"/>
</dbReference>
<comment type="caution">
    <text evidence="6">The sequence shown here is derived from an EMBL/GenBank/DDBJ whole genome shotgun (WGS) entry which is preliminary data.</text>
</comment>
<dbReference type="AlphaFoldDB" id="N8YKB4"/>
<keyword evidence="1" id="KW-0805">Transcription regulation</keyword>
<name>N8YKB4_ACIVR</name>
<dbReference type="Gene3D" id="1.10.357.10">
    <property type="entry name" value="Tetracycline Repressor, domain 2"/>
    <property type="match status" value="1"/>
</dbReference>
<evidence type="ECO:0000256" key="4">
    <source>
        <dbReference type="PROSITE-ProRule" id="PRU00335"/>
    </source>
</evidence>
<dbReference type="InterPro" id="IPR001647">
    <property type="entry name" value="HTH_TetR"/>
</dbReference>
<keyword evidence="3" id="KW-0804">Transcription</keyword>
<protein>
    <recommendedName>
        <fullName evidence="5">HTH tetR-type domain-containing protein</fullName>
    </recommendedName>
</protein>
<dbReference type="Proteomes" id="UP000018445">
    <property type="component" value="Unassembled WGS sequence"/>
</dbReference>
<dbReference type="InterPro" id="IPR036271">
    <property type="entry name" value="Tet_transcr_reg_TetR-rel_C_sf"/>
</dbReference>
<feature type="domain" description="HTH tetR-type" evidence="5">
    <location>
        <begin position="8"/>
        <end position="68"/>
    </location>
</feature>
<dbReference type="PROSITE" id="PS50977">
    <property type="entry name" value="HTH_TETR_2"/>
    <property type="match status" value="1"/>
</dbReference>
<evidence type="ECO:0000256" key="3">
    <source>
        <dbReference type="ARBA" id="ARBA00023163"/>
    </source>
</evidence>
<dbReference type="RefSeq" id="WP_004879512.1">
    <property type="nucleotide sequence ID" value="NZ_AKIQ01000025.1"/>
</dbReference>
<organism evidence="6 7">
    <name type="scientific">Acinetobacter venetianus (strain ATCC 31012 / DSM 23050 / BCRC 14357 / CCUG 45561 / CIP 110063 / KCTC 2702 / LMG 19082 / RAG-1)</name>
    <dbReference type="NCBI Taxonomy" id="1191460"/>
    <lineage>
        <taxon>Bacteria</taxon>
        <taxon>Pseudomonadati</taxon>
        <taxon>Pseudomonadota</taxon>
        <taxon>Gammaproteobacteria</taxon>
        <taxon>Moraxellales</taxon>
        <taxon>Moraxellaceae</taxon>
        <taxon>Acinetobacter</taxon>
    </lineage>
</organism>
<keyword evidence="7" id="KW-1185">Reference proteome</keyword>
<dbReference type="InterPro" id="IPR009057">
    <property type="entry name" value="Homeodomain-like_sf"/>
</dbReference>
<dbReference type="PATRIC" id="fig|1191460.12.peg.1907"/>
<sequence>MGASIKYKNRRELLILAAVELLEQEGPNAMTVRRITAKIGGTSIMIYREFGSIANLASTVVDYGFQLLAKELQALPKTSDVLVDLWLSFCIVREFSLSHKNLYAVMFAVQNIGGHKRSGEELELGKDTLIIIHDLCEKAVKEEIFTTTAWHATQFFWTLMHGRLMFEIVGYLSKEQYPLGSYNQLIATSMIGLGAKTELVNGAIPINR</sequence>
<dbReference type="InterPro" id="IPR025996">
    <property type="entry name" value="MT1864/Rv1816-like_C"/>
</dbReference>
<dbReference type="Pfam" id="PF00440">
    <property type="entry name" value="TetR_N"/>
    <property type="match status" value="1"/>
</dbReference>
<dbReference type="GeneID" id="58194788"/>
<dbReference type="EMBL" id="APPO01000013">
    <property type="protein sequence ID" value="ENV37111.1"/>
    <property type="molecule type" value="Genomic_DNA"/>
</dbReference>
<dbReference type="OrthoDB" id="5293556at2"/>
<dbReference type="Pfam" id="PF13305">
    <property type="entry name" value="TetR_C_33"/>
    <property type="match status" value="1"/>
</dbReference>
<evidence type="ECO:0000259" key="5">
    <source>
        <dbReference type="PROSITE" id="PS50977"/>
    </source>
</evidence>
<evidence type="ECO:0000256" key="2">
    <source>
        <dbReference type="ARBA" id="ARBA00023125"/>
    </source>
</evidence>
<evidence type="ECO:0000313" key="6">
    <source>
        <dbReference type="EMBL" id="ENV37111.1"/>
    </source>
</evidence>
<dbReference type="HOGENOM" id="CLU_069356_40_3_6"/>
<feature type="DNA-binding region" description="H-T-H motif" evidence="4">
    <location>
        <begin position="31"/>
        <end position="50"/>
    </location>
</feature>
<evidence type="ECO:0000313" key="7">
    <source>
        <dbReference type="Proteomes" id="UP000018445"/>
    </source>
</evidence>
<evidence type="ECO:0000256" key="1">
    <source>
        <dbReference type="ARBA" id="ARBA00023015"/>
    </source>
</evidence>
<proteinExistence type="predicted"/>
<dbReference type="SUPFAM" id="SSF46689">
    <property type="entry name" value="Homeodomain-like"/>
    <property type="match status" value="1"/>
</dbReference>
<accession>N8YKB4</accession>
<dbReference type="GO" id="GO:0003677">
    <property type="term" value="F:DNA binding"/>
    <property type="evidence" value="ECO:0007669"/>
    <property type="project" value="UniProtKB-UniRule"/>
</dbReference>
<gene>
    <name evidence="6" type="ORF">F959_01919</name>
</gene>